<organism evidence="1 2">
    <name type="scientific">Willisornis vidua</name>
    <name type="common">Xingu scale-backed antbird</name>
    <dbReference type="NCBI Taxonomy" id="1566151"/>
    <lineage>
        <taxon>Eukaryota</taxon>
        <taxon>Metazoa</taxon>
        <taxon>Chordata</taxon>
        <taxon>Craniata</taxon>
        <taxon>Vertebrata</taxon>
        <taxon>Euteleostomi</taxon>
        <taxon>Archelosauria</taxon>
        <taxon>Archosauria</taxon>
        <taxon>Dinosauria</taxon>
        <taxon>Saurischia</taxon>
        <taxon>Theropoda</taxon>
        <taxon>Coelurosauria</taxon>
        <taxon>Aves</taxon>
        <taxon>Neognathae</taxon>
        <taxon>Neoaves</taxon>
        <taxon>Telluraves</taxon>
        <taxon>Australaves</taxon>
        <taxon>Passeriformes</taxon>
        <taxon>Thamnophilidae</taxon>
        <taxon>Willisornis</taxon>
    </lineage>
</organism>
<proteinExistence type="predicted"/>
<reference evidence="1" key="1">
    <citation type="submission" date="2019-10" db="EMBL/GenBank/DDBJ databases">
        <authorList>
            <person name="Soares A.E.R."/>
            <person name="Aleixo A."/>
            <person name="Schneider P."/>
            <person name="Miyaki C.Y."/>
            <person name="Schneider M.P."/>
            <person name="Mello C."/>
            <person name="Vasconcelos A.T.R."/>
        </authorList>
    </citation>
    <scope>NUCLEOTIDE SEQUENCE</scope>
    <source>
        <tissue evidence="1">Muscle</tissue>
    </source>
</reference>
<keyword evidence="2" id="KW-1185">Reference proteome</keyword>
<protein>
    <submittedName>
        <fullName evidence="1">Rna-directed dna polymerase from mobile element jockey-like</fullName>
    </submittedName>
</protein>
<accession>A0ABQ9DV70</accession>
<name>A0ABQ9DV70_9PASS</name>
<evidence type="ECO:0000313" key="2">
    <source>
        <dbReference type="Proteomes" id="UP001145742"/>
    </source>
</evidence>
<dbReference type="Proteomes" id="UP001145742">
    <property type="component" value="Unassembled WGS sequence"/>
</dbReference>
<evidence type="ECO:0000313" key="1">
    <source>
        <dbReference type="EMBL" id="KAJ7428259.1"/>
    </source>
</evidence>
<sequence>MCPHQGCVEGQEHLCRPGGNALPNAPQNAIGLLGHKDTLLAHRQLVVHQDPQSQGFDGWNTWWIKNCQCGCIERVVVNSSLSVWRPVMSGVPQGLVLALILLNTLVRDMNSGIKGTLGRFSDNTELCGAVDMLRGRDATRGTWCEPHEVQQSKVQGLTPGLGQCQTHLQIGWVEKSPAEKDLGVTADGKLNVSWQCPLSAHKAKCPALHQMECGLQVEGGVWSCETQPGVLDLVLVLPT</sequence>
<gene>
    <name evidence="1" type="ORF">WISP_01440</name>
</gene>
<dbReference type="EMBL" id="WHWB01030748">
    <property type="protein sequence ID" value="KAJ7428259.1"/>
    <property type="molecule type" value="Genomic_DNA"/>
</dbReference>
<comment type="caution">
    <text evidence="1">The sequence shown here is derived from an EMBL/GenBank/DDBJ whole genome shotgun (WGS) entry which is preliminary data.</text>
</comment>
<dbReference type="PANTHER" id="PTHR33332">
    <property type="entry name" value="REVERSE TRANSCRIPTASE DOMAIN-CONTAINING PROTEIN"/>
    <property type="match status" value="1"/>
</dbReference>